<dbReference type="Proteomes" id="UP000178681">
    <property type="component" value="Unassembled WGS sequence"/>
</dbReference>
<gene>
    <name evidence="10" type="ORF">A2872_00205</name>
</gene>
<dbReference type="PANTHER" id="PTHR48111:SF1">
    <property type="entry name" value="TWO-COMPONENT RESPONSE REGULATOR ORR33"/>
    <property type="match status" value="1"/>
</dbReference>
<dbReference type="CDD" id="cd17574">
    <property type="entry name" value="REC_OmpR"/>
    <property type="match status" value="1"/>
</dbReference>
<evidence type="ECO:0000256" key="4">
    <source>
        <dbReference type="ARBA" id="ARBA00023125"/>
    </source>
</evidence>
<evidence type="ECO:0008006" key="12">
    <source>
        <dbReference type="Google" id="ProtNLM"/>
    </source>
</evidence>
<dbReference type="GO" id="GO:0000976">
    <property type="term" value="F:transcription cis-regulatory region binding"/>
    <property type="evidence" value="ECO:0007669"/>
    <property type="project" value="TreeGrafter"/>
</dbReference>
<dbReference type="CDD" id="cd00383">
    <property type="entry name" value="trans_reg_C"/>
    <property type="match status" value="1"/>
</dbReference>
<dbReference type="InterPro" id="IPR036388">
    <property type="entry name" value="WH-like_DNA-bd_sf"/>
</dbReference>
<dbReference type="SUPFAM" id="SSF52172">
    <property type="entry name" value="CheY-like"/>
    <property type="match status" value="1"/>
</dbReference>
<keyword evidence="3" id="KW-0805">Transcription regulation</keyword>
<dbReference type="GO" id="GO:0006355">
    <property type="term" value="P:regulation of DNA-templated transcription"/>
    <property type="evidence" value="ECO:0007669"/>
    <property type="project" value="InterPro"/>
</dbReference>
<feature type="DNA-binding region" description="OmpR/PhoB-type" evidence="7">
    <location>
        <begin position="125"/>
        <end position="223"/>
    </location>
</feature>
<feature type="domain" description="OmpR/PhoB-type" evidence="9">
    <location>
        <begin position="125"/>
        <end position="223"/>
    </location>
</feature>
<dbReference type="GO" id="GO:0005829">
    <property type="term" value="C:cytosol"/>
    <property type="evidence" value="ECO:0007669"/>
    <property type="project" value="TreeGrafter"/>
</dbReference>
<dbReference type="PROSITE" id="PS50110">
    <property type="entry name" value="RESPONSE_REGULATORY"/>
    <property type="match status" value="1"/>
</dbReference>
<dbReference type="EMBL" id="MFJG01000033">
    <property type="protein sequence ID" value="OGG05569.1"/>
    <property type="molecule type" value="Genomic_DNA"/>
</dbReference>
<dbReference type="STRING" id="1798377.A2872_00205"/>
<dbReference type="PROSITE" id="PS51755">
    <property type="entry name" value="OMPR_PHOB"/>
    <property type="match status" value="1"/>
</dbReference>
<evidence type="ECO:0000259" key="9">
    <source>
        <dbReference type="PROSITE" id="PS51755"/>
    </source>
</evidence>
<evidence type="ECO:0000256" key="1">
    <source>
        <dbReference type="ARBA" id="ARBA00022553"/>
    </source>
</evidence>
<dbReference type="InterPro" id="IPR001867">
    <property type="entry name" value="OmpR/PhoB-type_DNA-bd"/>
</dbReference>
<protein>
    <recommendedName>
        <fullName evidence="12">DNA-binding response regulator</fullName>
    </recommendedName>
</protein>
<dbReference type="FunFam" id="1.10.10.10:FF:000005">
    <property type="entry name" value="Two-component system response regulator"/>
    <property type="match status" value="1"/>
</dbReference>
<evidence type="ECO:0000256" key="7">
    <source>
        <dbReference type="PROSITE-ProRule" id="PRU01091"/>
    </source>
</evidence>
<dbReference type="SMART" id="SM00448">
    <property type="entry name" value="REC"/>
    <property type="match status" value="1"/>
</dbReference>
<accession>A0A1F5YZF0</accession>
<dbReference type="Gene3D" id="3.40.50.2300">
    <property type="match status" value="1"/>
</dbReference>
<organism evidence="10 11">
    <name type="scientific">Candidatus Gottesmanbacteria bacterium RIFCSPHIGHO2_01_FULL_42_12</name>
    <dbReference type="NCBI Taxonomy" id="1798377"/>
    <lineage>
        <taxon>Bacteria</taxon>
        <taxon>Candidatus Gottesmaniibacteriota</taxon>
    </lineage>
</organism>
<evidence type="ECO:0000256" key="3">
    <source>
        <dbReference type="ARBA" id="ARBA00023015"/>
    </source>
</evidence>
<dbReference type="SMART" id="SM00862">
    <property type="entry name" value="Trans_reg_C"/>
    <property type="match status" value="1"/>
</dbReference>
<keyword evidence="5" id="KW-0804">Transcription</keyword>
<reference evidence="10 11" key="1">
    <citation type="journal article" date="2016" name="Nat. Commun.">
        <title>Thousands of microbial genomes shed light on interconnected biogeochemical processes in an aquifer system.</title>
        <authorList>
            <person name="Anantharaman K."/>
            <person name="Brown C.T."/>
            <person name="Hug L.A."/>
            <person name="Sharon I."/>
            <person name="Castelle C.J."/>
            <person name="Probst A.J."/>
            <person name="Thomas B.C."/>
            <person name="Singh A."/>
            <person name="Wilkins M.J."/>
            <person name="Karaoz U."/>
            <person name="Brodie E.L."/>
            <person name="Williams K.H."/>
            <person name="Hubbard S.S."/>
            <person name="Banfield J.F."/>
        </authorList>
    </citation>
    <scope>NUCLEOTIDE SEQUENCE [LARGE SCALE GENOMIC DNA]</scope>
</reference>
<evidence type="ECO:0000256" key="6">
    <source>
        <dbReference type="PROSITE-ProRule" id="PRU00169"/>
    </source>
</evidence>
<dbReference type="GO" id="GO:0032993">
    <property type="term" value="C:protein-DNA complex"/>
    <property type="evidence" value="ECO:0007669"/>
    <property type="project" value="TreeGrafter"/>
</dbReference>
<proteinExistence type="predicted"/>
<dbReference type="InterPro" id="IPR011006">
    <property type="entry name" value="CheY-like_superfamily"/>
</dbReference>
<keyword evidence="1 6" id="KW-0597">Phosphoprotein</keyword>
<dbReference type="Pfam" id="PF00072">
    <property type="entry name" value="Response_reg"/>
    <property type="match status" value="1"/>
</dbReference>
<dbReference type="InterPro" id="IPR001789">
    <property type="entry name" value="Sig_transdc_resp-reg_receiver"/>
</dbReference>
<dbReference type="GO" id="GO:0000156">
    <property type="term" value="F:phosphorelay response regulator activity"/>
    <property type="evidence" value="ECO:0007669"/>
    <property type="project" value="TreeGrafter"/>
</dbReference>
<keyword evidence="4 7" id="KW-0238">DNA-binding</keyword>
<sequence length="223" mass="25579">MTAKIFLIDDDLDFQKYVKDLLGDNGYVVTTATQGSTAIRLLNKTLPDLVLLDLSLPDMEGESVCKEIRKDYPDIPIIILTAKNSTVDKVRGLNIGADDYVTKPIVPEELMARIKARLRPQNKNQGYLKVDNLELDPKKVEVRRDGKLIPLTPHEFKLLELLMNNKDIVLSREQILNRIWDYSMDVESRVVDVYMGYLRKKIDNGYKKPLIHSIRGFGYTIKD</sequence>
<evidence type="ECO:0000256" key="5">
    <source>
        <dbReference type="ARBA" id="ARBA00023163"/>
    </source>
</evidence>
<dbReference type="InterPro" id="IPR039420">
    <property type="entry name" value="WalR-like"/>
</dbReference>
<dbReference type="AlphaFoldDB" id="A0A1F5YZF0"/>
<evidence type="ECO:0000313" key="11">
    <source>
        <dbReference type="Proteomes" id="UP000178681"/>
    </source>
</evidence>
<keyword evidence="2" id="KW-0902">Two-component regulatory system</keyword>
<feature type="modified residue" description="4-aspartylphosphate" evidence="6">
    <location>
        <position position="53"/>
    </location>
</feature>
<evidence type="ECO:0000313" key="10">
    <source>
        <dbReference type="EMBL" id="OGG05569.1"/>
    </source>
</evidence>
<dbReference type="PANTHER" id="PTHR48111">
    <property type="entry name" value="REGULATOR OF RPOS"/>
    <property type="match status" value="1"/>
</dbReference>
<name>A0A1F5YZF0_9BACT</name>
<evidence type="ECO:0000256" key="2">
    <source>
        <dbReference type="ARBA" id="ARBA00023012"/>
    </source>
</evidence>
<dbReference type="Pfam" id="PF00486">
    <property type="entry name" value="Trans_reg_C"/>
    <property type="match status" value="1"/>
</dbReference>
<feature type="domain" description="Response regulatory" evidence="8">
    <location>
        <begin position="4"/>
        <end position="118"/>
    </location>
</feature>
<dbReference type="Gene3D" id="6.10.250.690">
    <property type="match status" value="1"/>
</dbReference>
<evidence type="ECO:0000259" key="8">
    <source>
        <dbReference type="PROSITE" id="PS50110"/>
    </source>
</evidence>
<dbReference type="Gene3D" id="1.10.10.10">
    <property type="entry name" value="Winged helix-like DNA-binding domain superfamily/Winged helix DNA-binding domain"/>
    <property type="match status" value="1"/>
</dbReference>
<comment type="caution">
    <text evidence="10">The sequence shown here is derived from an EMBL/GenBank/DDBJ whole genome shotgun (WGS) entry which is preliminary data.</text>
</comment>